<reference evidence="3" key="1">
    <citation type="journal article" date="2013" name="Nat. Genet.">
        <title>The duck genome and transcriptome provide insight into an avian influenza virus reservoir species.</title>
        <authorList>
            <person name="Huang Y."/>
            <person name="Li Y."/>
            <person name="Burt D.W."/>
            <person name="Chen H."/>
            <person name="Zhang Y."/>
            <person name="Qian W."/>
            <person name="Kim H."/>
            <person name="Gan S."/>
            <person name="Zhao Y."/>
            <person name="Li J."/>
            <person name="Yi K."/>
            <person name="Feng H."/>
            <person name="Zhu P."/>
            <person name="Li B."/>
            <person name="Liu Q."/>
            <person name="Fairley S."/>
            <person name="Magor K.E."/>
            <person name="Du Z."/>
            <person name="Hu X."/>
            <person name="Goodman L."/>
            <person name="Tafer H."/>
            <person name="Vignal A."/>
            <person name="Lee T."/>
            <person name="Kim K.W."/>
            <person name="Sheng Z."/>
            <person name="An Y."/>
            <person name="Searle S."/>
            <person name="Herrero J."/>
            <person name="Groenen M.A."/>
            <person name="Crooijmans R.P."/>
            <person name="Faraut T."/>
            <person name="Cai Q."/>
            <person name="Webster R.G."/>
            <person name="Aldridge J.R."/>
            <person name="Warren W.C."/>
            <person name="Bartschat S."/>
            <person name="Kehr S."/>
            <person name="Marz M."/>
            <person name="Stadler P.F."/>
            <person name="Smith J."/>
            <person name="Kraus R.H."/>
            <person name="Zhao Y."/>
            <person name="Ren L."/>
            <person name="Fei J."/>
            <person name="Morisson M."/>
            <person name="Kaiser P."/>
            <person name="Griffin D.K."/>
            <person name="Rao M."/>
            <person name="Pitel F."/>
            <person name="Wang J."/>
            <person name="Li N."/>
        </authorList>
    </citation>
    <scope>NUCLEOTIDE SEQUENCE [LARGE SCALE GENOMIC DNA]</scope>
</reference>
<sequence>MQNVRQPQYFVVITVRLEFDFVIATWKATKEAERAKWGVSNKVQKAVPAIWCVAAAATQPEGKSFSKAGHSRVLPPPPLQLHGLPVTKLQGHLLQIRGLWGRVVVKIILGSGQHQKRRCQEGPEELGGNPQGDVHLRADPLKNKLKPLSICRRKLPLREGIQEQSLGSFWQWVHRSHHAGSQEQSLGSFRQWVHRSHRSPSAVGHAQTSDLRACCSHPASERLHKQLITALPQRFLDPDRFLQLEGKGQGIACNHSELNSHRGDCLVRTDRKTLPLLTKRTAMIFFFYLFYSPSFPSDWNQNSLLSAFVETHNQPPINTETTLHGVKVQLPERTKQPNCAEKTQVKDLGALRLPARINHRTNKTQDEKASLQGPNHSAAQLAFFSNQDSSHRRKHGMKEPCASPSLKGSKITSTELLMDKFSQATENARCASTAAAPRPSRNCWGAPGTQMGRKFRFFPTPTCSQLCSYFPLTTTSSASSVPREKRSPSAVGHTQTSDLRACCSHPASERLHKQLITALPQRFLDPDRFLQLEGKGQGIACNHSELNSHRGDCLVRTDRKTLPLLTKRTAMIFFFYLFYSPSFPSDWNQNSLLSAFVETHNQPPINTETTLHGVKVQLPERTKQPNCAEKTQVKDLGALRLPARINHRTNKTQDEKASLQGPNHSAAQLAFFSNQDSSHRRKHGMKEPCASPSLKGSKITSTELLMDKFSQATENARCASTAAAPRPSRGYLQSLPAAPERPSRSAGTPPAQTFIVQVSASSPSETAGVPLAHKWEENSDFSLLQHAASCALTSLLQQQALPPPSPGYFITNIPPRSA</sequence>
<proteinExistence type="predicted"/>
<accession>R0LFH1</accession>
<gene>
    <name evidence="2" type="ORF">Anapl_09508</name>
</gene>
<evidence type="ECO:0000256" key="1">
    <source>
        <dbReference type="SAM" id="MobiDB-lite"/>
    </source>
</evidence>
<name>R0LFH1_ANAPL</name>
<evidence type="ECO:0000313" key="2">
    <source>
        <dbReference type="EMBL" id="EOA99022.1"/>
    </source>
</evidence>
<protein>
    <submittedName>
        <fullName evidence="2">Uncharacterized protein</fullName>
    </submittedName>
</protein>
<organism evidence="2 3">
    <name type="scientific">Anas platyrhynchos</name>
    <name type="common">Mallard</name>
    <name type="synonym">Anas boschas</name>
    <dbReference type="NCBI Taxonomy" id="8839"/>
    <lineage>
        <taxon>Eukaryota</taxon>
        <taxon>Metazoa</taxon>
        <taxon>Chordata</taxon>
        <taxon>Craniata</taxon>
        <taxon>Vertebrata</taxon>
        <taxon>Euteleostomi</taxon>
        <taxon>Archelosauria</taxon>
        <taxon>Archosauria</taxon>
        <taxon>Dinosauria</taxon>
        <taxon>Saurischia</taxon>
        <taxon>Theropoda</taxon>
        <taxon>Coelurosauria</taxon>
        <taxon>Aves</taxon>
        <taxon>Neognathae</taxon>
        <taxon>Galloanserae</taxon>
        <taxon>Anseriformes</taxon>
        <taxon>Anatidae</taxon>
        <taxon>Anatinae</taxon>
        <taxon>Anas</taxon>
    </lineage>
</organism>
<feature type="region of interest" description="Disordered" evidence="1">
    <location>
        <begin position="675"/>
        <end position="696"/>
    </location>
</feature>
<dbReference type="AlphaFoldDB" id="R0LFH1"/>
<feature type="region of interest" description="Disordered" evidence="1">
    <location>
        <begin position="717"/>
        <end position="749"/>
    </location>
</feature>
<evidence type="ECO:0000313" key="3">
    <source>
        <dbReference type="Proteomes" id="UP000296049"/>
    </source>
</evidence>
<feature type="region of interest" description="Disordered" evidence="1">
    <location>
        <begin position="387"/>
        <end position="408"/>
    </location>
</feature>
<keyword evidence="3" id="KW-1185">Reference proteome</keyword>
<dbReference type="Proteomes" id="UP000296049">
    <property type="component" value="Unassembled WGS sequence"/>
</dbReference>
<dbReference type="EMBL" id="KB743396">
    <property type="protein sequence ID" value="EOA99022.1"/>
    <property type="molecule type" value="Genomic_DNA"/>
</dbReference>